<dbReference type="AlphaFoldDB" id="A0A5B7IQ31"/>
<gene>
    <name evidence="2" type="ORF">E2C01_082491</name>
</gene>
<comment type="caution">
    <text evidence="2">The sequence shown here is derived from an EMBL/GenBank/DDBJ whole genome shotgun (WGS) entry which is preliminary data.</text>
</comment>
<organism evidence="2 3">
    <name type="scientific">Portunus trituberculatus</name>
    <name type="common">Swimming crab</name>
    <name type="synonym">Neptunus trituberculatus</name>
    <dbReference type="NCBI Taxonomy" id="210409"/>
    <lineage>
        <taxon>Eukaryota</taxon>
        <taxon>Metazoa</taxon>
        <taxon>Ecdysozoa</taxon>
        <taxon>Arthropoda</taxon>
        <taxon>Crustacea</taxon>
        <taxon>Multicrustacea</taxon>
        <taxon>Malacostraca</taxon>
        <taxon>Eumalacostraca</taxon>
        <taxon>Eucarida</taxon>
        <taxon>Decapoda</taxon>
        <taxon>Pleocyemata</taxon>
        <taxon>Brachyura</taxon>
        <taxon>Eubrachyura</taxon>
        <taxon>Portunoidea</taxon>
        <taxon>Portunidae</taxon>
        <taxon>Portuninae</taxon>
        <taxon>Portunus</taxon>
    </lineage>
</organism>
<dbReference type="Proteomes" id="UP000324222">
    <property type="component" value="Unassembled WGS sequence"/>
</dbReference>
<proteinExistence type="predicted"/>
<evidence type="ECO:0000313" key="2">
    <source>
        <dbReference type="EMBL" id="MPC87621.1"/>
    </source>
</evidence>
<reference evidence="2 3" key="1">
    <citation type="submission" date="2019-05" db="EMBL/GenBank/DDBJ databases">
        <title>Another draft genome of Portunus trituberculatus and its Hox gene families provides insights of decapod evolution.</title>
        <authorList>
            <person name="Jeong J.-H."/>
            <person name="Song I."/>
            <person name="Kim S."/>
            <person name="Choi T."/>
            <person name="Kim D."/>
            <person name="Ryu S."/>
            <person name="Kim W."/>
        </authorList>
    </citation>
    <scope>NUCLEOTIDE SEQUENCE [LARGE SCALE GENOMIC DNA]</scope>
    <source>
        <tissue evidence="2">Muscle</tissue>
    </source>
</reference>
<keyword evidence="3" id="KW-1185">Reference proteome</keyword>
<evidence type="ECO:0000313" key="3">
    <source>
        <dbReference type="Proteomes" id="UP000324222"/>
    </source>
</evidence>
<name>A0A5B7IQ31_PORTR</name>
<protein>
    <submittedName>
        <fullName evidence="2">Uncharacterized protein</fullName>
    </submittedName>
</protein>
<feature type="compositionally biased region" description="Low complexity" evidence="1">
    <location>
        <begin position="135"/>
        <end position="147"/>
    </location>
</feature>
<sequence>MDERVWADEGRKRGWWDAMVSWCGISVAIRVSPSGTSVTSLGGDTPAAILHNHERRVAVPQANPEGRREARESREASGMAGVTQVGEVVGRCGWLAGRSRGAEIATFPSPLPHSLPVPAFVLVPRCETGAWAAAGHGAGVTGSNDNNNNKEEQQQ</sequence>
<accession>A0A5B7IQ31</accession>
<feature type="region of interest" description="Disordered" evidence="1">
    <location>
        <begin position="135"/>
        <end position="155"/>
    </location>
</feature>
<feature type="region of interest" description="Disordered" evidence="1">
    <location>
        <begin position="60"/>
        <end position="82"/>
    </location>
</feature>
<dbReference type="EMBL" id="VSRR010075069">
    <property type="protein sequence ID" value="MPC87621.1"/>
    <property type="molecule type" value="Genomic_DNA"/>
</dbReference>
<feature type="compositionally biased region" description="Basic and acidic residues" evidence="1">
    <location>
        <begin position="65"/>
        <end position="75"/>
    </location>
</feature>
<evidence type="ECO:0000256" key="1">
    <source>
        <dbReference type="SAM" id="MobiDB-lite"/>
    </source>
</evidence>